<comment type="caution">
    <text evidence="6">The sequence shown here is derived from an EMBL/GenBank/DDBJ whole genome shotgun (WGS) entry which is preliminary data.</text>
</comment>
<dbReference type="GO" id="GO:0005886">
    <property type="term" value="C:plasma membrane"/>
    <property type="evidence" value="ECO:0007669"/>
    <property type="project" value="TreeGrafter"/>
</dbReference>
<dbReference type="Gene3D" id="1.20.1250.20">
    <property type="entry name" value="MFS general substrate transporter like domains"/>
    <property type="match status" value="1"/>
</dbReference>
<dbReference type="Proteomes" id="UP000780801">
    <property type="component" value="Unassembled WGS sequence"/>
</dbReference>
<feature type="non-terminal residue" evidence="6">
    <location>
        <position position="221"/>
    </location>
</feature>
<dbReference type="OrthoDB" id="4078873at2759"/>
<evidence type="ECO:0000256" key="1">
    <source>
        <dbReference type="ARBA" id="ARBA00004141"/>
    </source>
</evidence>
<dbReference type="PANTHER" id="PTHR23501:SF87">
    <property type="entry name" value="SIDEROPHORE IRON TRANSPORTER 2"/>
    <property type="match status" value="1"/>
</dbReference>
<protein>
    <recommendedName>
        <fullName evidence="8">Major facilitator superfamily (MFS) profile domain-containing protein</fullName>
    </recommendedName>
</protein>
<evidence type="ECO:0000256" key="5">
    <source>
        <dbReference type="SAM" id="Phobius"/>
    </source>
</evidence>
<organism evidence="6 7">
    <name type="scientific">Lunasporangiospora selenospora</name>
    <dbReference type="NCBI Taxonomy" id="979761"/>
    <lineage>
        <taxon>Eukaryota</taxon>
        <taxon>Fungi</taxon>
        <taxon>Fungi incertae sedis</taxon>
        <taxon>Mucoromycota</taxon>
        <taxon>Mortierellomycotina</taxon>
        <taxon>Mortierellomycetes</taxon>
        <taxon>Mortierellales</taxon>
        <taxon>Mortierellaceae</taxon>
        <taxon>Lunasporangiospora</taxon>
    </lineage>
</organism>
<sequence>TSNEFLQWTVGDFFSSIGNTGYSCLQSVIIADMTPLKYRGLALSFVDLGHVINIWIGQAIFSQFETPETWRNGFIMCTCAVVVGAILVCIPVWHLQRKGEKSLGERPRRTIGWLWRQFDFIGAIILTATLSLLFFPLLTAQTYTGNFKHPVIITCLCLGGVCLIGFLIWTKLSPKLNVKPMLPKRIWSDRTVMGAICGSIVSNIMVSMNYTYFYQYLVITR</sequence>
<evidence type="ECO:0000256" key="3">
    <source>
        <dbReference type="ARBA" id="ARBA00022989"/>
    </source>
</evidence>
<feature type="transmembrane region" description="Helical" evidence="5">
    <location>
        <begin position="191"/>
        <end position="213"/>
    </location>
</feature>
<reference evidence="6" key="1">
    <citation type="journal article" date="2020" name="Fungal Divers.">
        <title>Resolving the Mortierellaceae phylogeny through synthesis of multi-gene phylogenetics and phylogenomics.</title>
        <authorList>
            <person name="Vandepol N."/>
            <person name="Liber J."/>
            <person name="Desiro A."/>
            <person name="Na H."/>
            <person name="Kennedy M."/>
            <person name="Barry K."/>
            <person name="Grigoriev I.V."/>
            <person name="Miller A.N."/>
            <person name="O'Donnell K."/>
            <person name="Stajich J.E."/>
            <person name="Bonito G."/>
        </authorList>
    </citation>
    <scope>NUCLEOTIDE SEQUENCE</scope>
    <source>
        <strain evidence="6">KOD1015</strain>
    </source>
</reference>
<feature type="transmembrane region" description="Helical" evidence="5">
    <location>
        <begin position="41"/>
        <end position="61"/>
    </location>
</feature>
<keyword evidence="3 5" id="KW-1133">Transmembrane helix</keyword>
<dbReference type="PANTHER" id="PTHR23501">
    <property type="entry name" value="MAJOR FACILITATOR SUPERFAMILY"/>
    <property type="match status" value="1"/>
</dbReference>
<dbReference type="InterPro" id="IPR036259">
    <property type="entry name" value="MFS_trans_sf"/>
</dbReference>
<evidence type="ECO:0000256" key="4">
    <source>
        <dbReference type="ARBA" id="ARBA00023136"/>
    </source>
</evidence>
<feature type="transmembrane region" description="Helical" evidence="5">
    <location>
        <begin position="150"/>
        <end position="170"/>
    </location>
</feature>
<keyword evidence="7" id="KW-1185">Reference proteome</keyword>
<name>A0A9P6K8L9_9FUNG</name>
<dbReference type="EMBL" id="JAABOA010006998">
    <property type="protein sequence ID" value="KAF9552406.1"/>
    <property type="molecule type" value="Genomic_DNA"/>
</dbReference>
<dbReference type="InterPro" id="IPR011701">
    <property type="entry name" value="MFS"/>
</dbReference>
<keyword evidence="4 5" id="KW-0472">Membrane</keyword>
<proteinExistence type="predicted"/>
<feature type="non-terminal residue" evidence="6">
    <location>
        <position position="1"/>
    </location>
</feature>
<evidence type="ECO:0000256" key="2">
    <source>
        <dbReference type="ARBA" id="ARBA00022692"/>
    </source>
</evidence>
<accession>A0A9P6K8L9</accession>
<feature type="transmembrane region" description="Helical" evidence="5">
    <location>
        <begin position="73"/>
        <end position="93"/>
    </location>
</feature>
<dbReference type="Pfam" id="PF07690">
    <property type="entry name" value="MFS_1"/>
    <property type="match status" value="1"/>
</dbReference>
<dbReference type="GO" id="GO:0022857">
    <property type="term" value="F:transmembrane transporter activity"/>
    <property type="evidence" value="ECO:0007669"/>
    <property type="project" value="InterPro"/>
</dbReference>
<comment type="subcellular location">
    <subcellularLocation>
        <location evidence="1">Membrane</location>
        <topology evidence="1">Multi-pass membrane protein</topology>
    </subcellularLocation>
</comment>
<gene>
    <name evidence="6" type="ORF">BGW38_009467</name>
</gene>
<feature type="transmembrane region" description="Helical" evidence="5">
    <location>
        <begin position="114"/>
        <end position="138"/>
    </location>
</feature>
<dbReference type="AlphaFoldDB" id="A0A9P6K8L9"/>
<evidence type="ECO:0000313" key="6">
    <source>
        <dbReference type="EMBL" id="KAF9552406.1"/>
    </source>
</evidence>
<keyword evidence="2 5" id="KW-0812">Transmembrane</keyword>
<evidence type="ECO:0008006" key="8">
    <source>
        <dbReference type="Google" id="ProtNLM"/>
    </source>
</evidence>
<dbReference type="SUPFAM" id="SSF103473">
    <property type="entry name" value="MFS general substrate transporter"/>
    <property type="match status" value="1"/>
</dbReference>
<evidence type="ECO:0000313" key="7">
    <source>
        <dbReference type="Proteomes" id="UP000780801"/>
    </source>
</evidence>